<sequence length="935" mass="105538">MEKPQEEEPEKTNAKSEVQSMVTVPIHQDTSSIPPMTTPVLDLLTSQSDSPTVNASHLTSTATTITIITTTTLPPPPQPQLEKHGSHLYNLENLNIPQKVSKVIDEIVTDAVDWAMQGPLQARFSDLPAVDIKEILQQLMFKDNSYEAHDDHKNLYEYSNQLLVDLEEDRRKKRMKPNLPRTPYGGASSSSKSSAFTPQSMAWTTSDTRYESAGFAATYETSPIGYLMNDYSILDKQVHVSDDEDIVNDHLPKADMRKECGNHSLKKIDQQLLNLLGPSLFPMCQMLRTTGLLHLDHLSYGNKGSMPALSISKMKAARYPNLGIELLVQEQMWIDERSQKTHADSQCRQSKAFSRYGYDYLSEIILLRADFQEHKIADKDFNNLYPSDFEDLNLLLLKGHLDHLFGSDKHMLSTTVKLLTQNLVIQQRVEDLQLNIESYQTQLKCSKPGWDAKGFKFKHDYTIIESPRAVVFPNIRVIPKYHSEDGNPARANIKQPLGRNKVDLDTMSMDDLYYNLKVYESEVKGMSISTSSTQNIAFVSSSNNSTNRAVNTAHGVSTASTQVNAAFSTNIDNLSYVVICAFLVSQLNSPQLAHEDLEQINPDDIKEIDLRWQMAMLTMKARRFLQKTGRKLHVNDNESIRFDKSKVEYYNCHKNRYFTRECKALRNQDNRTRKAQKGAEEGPNYALMAYTSSRSKSKIVVNCKKGLGFESYNAVPPPYTGNFMPPKPNLSFTSFDEFSSKPVDYAKINGGYVAFGGNPKGGKTTRKDFKLFDESHVLLRVPKKNNMYSVDFKNIVLKGGLTCPFAKVTSDESKLWHKRLGHLNFKAMNKLVKKNLVRGSEPDWLFDIDALTRTMNYEPVVIGTQSNGFAGTKASDNVGQTRKETEPVKDYILLPLCTADLPFSQDPKSSHDDGSKPSSDDGKKVDEDLKKELNE</sequence>
<evidence type="ECO:0000256" key="1">
    <source>
        <dbReference type="SAM" id="MobiDB-lite"/>
    </source>
</evidence>
<accession>A0A6L2KV44</accession>
<feature type="region of interest" description="Disordered" evidence="1">
    <location>
        <begin position="169"/>
        <end position="197"/>
    </location>
</feature>
<dbReference type="AlphaFoldDB" id="A0A6L2KV44"/>
<evidence type="ECO:0000259" key="2">
    <source>
        <dbReference type="Pfam" id="PF13976"/>
    </source>
</evidence>
<comment type="caution">
    <text evidence="3">The sequence shown here is derived from an EMBL/GenBank/DDBJ whole genome shotgun (WGS) entry which is preliminary data.</text>
</comment>
<feature type="compositionally biased region" description="Basic and acidic residues" evidence="1">
    <location>
        <begin position="908"/>
        <end position="935"/>
    </location>
</feature>
<feature type="region of interest" description="Disordered" evidence="1">
    <location>
        <begin position="903"/>
        <end position="935"/>
    </location>
</feature>
<organism evidence="3">
    <name type="scientific">Tanacetum cinerariifolium</name>
    <name type="common">Dalmatian daisy</name>
    <name type="synonym">Chrysanthemum cinerariifolium</name>
    <dbReference type="NCBI Taxonomy" id="118510"/>
    <lineage>
        <taxon>Eukaryota</taxon>
        <taxon>Viridiplantae</taxon>
        <taxon>Streptophyta</taxon>
        <taxon>Embryophyta</taxon>
        <taxon>Tracheophyta</taxon>
        <taxon>Spermatophyta</taxon>
        <taxon>Magnoliopsida</taxon>
        <taxon>eudicotyledons</taxon>
        <taxon>Gunneridae</taxon>
        <taxon>Pentapetalae</taxon>
        <taxon>asterids</taxon>
        <taxon>campanulids</taxon>
        <taxon>Asterales</taxon>
        <taxon>Asteraceae</taxon>
        <taxon>Asteroideae</taxon>
        <taxon>Anthemideae</taxon>
        <taxon>Anthemidinae</taxon>
        <taxon>Tanacetum</taxon>
    </lineage>
</organism>
<dbReference type="InterPro" id="IPR025724">
    <property type="entry name" value="GAG-pre-integrase_dom"/>
</dbReference>
<evidence type="ECO:0000313" key="3">
    <source>
        <dbReference type="EMBL" id="GEU52839.1"/>
    </source>
</evidence>
<gene>
    <name evidence="3" type="ORF">Tci_024817</name>
</gene>
<feature type="domain" description="GAG-pre-integrase" evidence="2">
    <location>
        <begin position="787"/>
        <end position="840"/>
    </location>
</feature>
<proteinExistence type="predicted"/>
<dbReference type="EMBL" id="BKCJ010003078">
    <property type="protein sequence ID" value="GEU52839.1"/>
    <property type="molecule type" value="Genomic_DNA"/>
</dbReference>
<name>A0A6L2KV44_TANCI</name>
<protein>
    <submittedName>
        <fullName evidence="3">Ribonuclease H-like domain-containing protein</fullName>
    </submittedName>
</protein>
<reference evidence="3" key="1">
    <citation type="journal article" date="2019" name="Sci. Rep.">
        <title>Draft genome of Tanacetum cinerariifolium, the natural source of mosquito coil.</title>
        <authorList>
            <person name="Yamashiro T."/>
            <person name="Shiraishi A."/>
            <person name="Satake H."/>
            <person name="Nakayama K."/>
        </authorList>
    </citation>
    <scope>NUCLEOTIDE SEQUENCE</scope>
</reference>
<dbReference type="Pfam" id="PF13976">
    <property type="entry name" value="gag_pre-integrs"/>
    <property type="match status" value="1"/>
</dbReference>